<comment type="caution">
    <text evidence="1">The sequence shown here is derived from an EMBL/GenBank/DDBJ whole genome shotgun (WGS) entry which is preliminary data.</text>
</comment>
<dbReference type="Proteomes" id="UP000319160">
    <property type="component" value="Unassembled WGS sequence"/>
</dbReference>
<evidence type="ECO:0000313" key="2">
    <source>
        <dbReference type="Proteomes" id="UP000319160"/>
    </source>
</evidence>
<name>A0A553HKZ2_9PEZI</name>
<protein>
    <submittedName>
        <fullName evidence="1">Uncharacterized protein</fullName>
    </submittedName>
</protein>
<evidence type="ECO:0000313" key="1">
    <source>
        <dbReference type="EMBL" id="TRX88613.1"/>
    </source>
</evidence>
<reference evidence="2" key="1">
    <citation type="submission" date="2019-06" db="EMBL/GenBank/DDBJ databases">
        <title>Draft genome sequence of the griseofulvin-producing fungus Xylaria cubensis strain G536.</title>
        <authorList>
            <person name="Mead M.E."/>
            <person name="Raja H.A."/>
            <person name="Steenwyk J.L."/>
            <person name="Knowles S.L."/>
            <person name="Oberlies N.H."/>
            <person name="Rokas A."/>
        </authorList>
    </citation>
    <scope>NUCLEOTIDE SEQUENCE [LARGE SCALE GENOMIC DNA]</scope>
    <source>
        <strain evidence="2">G536</strain>
    </source>
</reference>
<organism evidence="1 2">
    <name type="scientific">Xylaria flabelliformis</name>
    <dbReference type="NCBI Taxonomy" id="2512241"/>
    <lineage>
        <taxon>Eukaryota</taxon>
        <taxon>Fungi</taxon>
        <taxon>Dikarya</taxon>
        <taxon>Ascomycota</taxon>
        <taxon>Pezizomycotina</taxon>
        <taxon>Sordariomycetes</taxon>
        <taxon>Xylariomycetidae</taxon>
        <taxon>Xylariales</taxon>
        <taxon>Xylariaceae</taxon>
        <taxon>Xylaria</taxon>
    </lineage>
</organism>
<keyword evidence="2" id="KW-1185">Reference proteome</keyword>
<gene>
    <name evidence="1" type="ORF">FHL15_010472</name>
</gene>
<accession>A0A553HKZ2</accession>
<dbReference type="AlphaFoldDB" id="A0A553HKZ2"/>
<dbReference type="EMBL" id="VFLP01000083">
    <property type="protein sequence ID" value="TRX88613.1"/>
    <property type="molecule type" value="Genomic_DNA"/>
</dbReference>
<proteinExistence type="predicted"/>
<sequence>MLLTGYDLPVTVTIYRLVVILSGDEKQSPLVLTRNMHLTKQEEKNFLNPFAPQLEMTLANGMVYAQALPLHRLRTSYRSIGNVSQFKSKTFHDGEMIEGRQKILDEEFDTDPLGITINRNRKFGQVITTPNARGSSFMIDIDGDHERKVGTSHSKGIVHDGLAPEEMVEDMLSVGLRLRLGRDLA</sequence>
<dbReference type="OrthoDB" id="4693008at2759"/>